<evidence type="ECO:0000313" key="2">
    <source>
        <dbReference type="Proteomes" id="UP000078224"/>
    </source>
</evidence>
<proteinExistence type="predicted"/>
<accession>A0A1B7JGJ8</accession>
<organism evidence="1 2">
    <name type="scientific">Providencia heimbachae ATCC 35613</name>
    <dbReference type="NCBI Taxonomy" id="1354272"/>
    <lineage>
        <taxon>Bacteria</taxon>
        <taxon>Pseudomonadati</taxon>
        <taxon>Pseudomonadota</taxon>
        <taxon>Gammaproteobacteria</taxon>
        <taxon>Enterobacterales</taxon>
        <taxon>Morganellaceae</taxon>
        <taxon>Providencia</taxon>
    </lineage>
</organism>
<keyword evidence="2" id="KW-1185">Reference proteome</keyword>
<dbReference type="EMBL" id="LXEW01000053">
    <property type="protein sequence ID" value="OAT46976.1"/>
    <property type="molecule type" value="Genomic_DNA"/>
</dbReference>
<protein>
    <submittedName>
        <fullName evidence="1">Uncharacterized protein</fullName>
    </submittedName>
</protein>
<dbReference type="OrthoDB" id="4205565at2"/>
<comment type="caution">
    <text evidence="1">The sequence shown here is derived from an EMBL/GenBank/DDBJ whole genome shotgun (WGS) entry which is preliminary data.</text>
</comment>
<dbReference type="AlphaFoldDB" id="A0A1B7JGJ8"/>
<dbReference type="Proteomes" id="UP000078224">
    <property type="component" value="Unassembled WGS sequence"/>
</dbReference>
<sequence>MSSHDNAERHFQNETKNHEMIIIHEDGLYRHVRFKQPKTSVYYFDLVTYPGYLVFSGDMGTWVFSRLHDMFDFFRGDSINAGYWAEKLQHGAGGGRDIAKEYSQEETEKCLKGIFNDWVKENELASDDGSTPEEIKQYQLEYEHHKSELNDLLRNSDEEWSMIEAIQNISNGGFDYSPFEETWDLICKDYSHHYLWACFAIQWGINKYKNNKVAIKAIDTFLSFK</sequence>
<evidence type="ECO:0000313" key="1">
    <source>
        <dbReference type="EMBL" id="OAT46976.1"/>
    </source>
</evidence>
<dbReference type="PATRIC" id="fig|1354272.4.peg.3864"/>
<name>A0A1B7JGJ8_9GAMM</name>
<reference evidence="1 2" key="1">
    <citation type="submission" date="2016-04" db="EMBL/GenBank/DDBJ databases">
        <title>ATOL: Assembling a taxonomically balanced genome-scale reconstruction of the evolutionary history of the Enterobacteriaceae.</title>
        <authorList>
            <person name="Plunkett G.III."/>
            <person name="Neeno-Eckwall E.C."/>
            <person name="Glasner J.D."/>
            <person name="Perna N.T."/>
        </authorList>
    </citation>
    <scope>NUCLEOTIDE SEQUENCE [LARGE SCALE GENOMIC DNA]</scope>
    <source>
        <strain evidence="1 2">ATCC 35613</strain>
    </source>
</reference>
<dbReference type="RefSeq" id="WP_068910274.1">
    <property type="nucleotide sequence ID" value="NZ_LXEW01000053.1"/>
</dbReference>
<gene>
    <name evidence="1" type="ORF">M998_3779</name>
</gene>